<dbReference type="Pfam" id="PF06314">
    <property type="entry name" value="ADC"/>
    <property type="match status" value="1"/>
</dbReference>
<dbReference type="RefSeq" id="WP_007077584.1">
    <property type="nucleotide sequence ID" value="NZ_CM001024.1"/>
</dbReference>
<organism evidence="1 2">
    <name type="scientific">Aeromicrobium marinum DSM 15272</name>
    <dbReference type="NCBI Taxonomy" id="585531"/>
    <lineage>
        <taxon>Bacteria</taxon>
        <taxon>Bacillati</taxon>
        <taxon>Actinomycetota</taxon>
        <taxon>Actinomycetes</taxon>
        <taxon>Propionibacteriales</taxon>
        <taxon>Nocardioidaceae</taxon>
        <taxon>Aeromicrobium</taxon>
    </lineage>
</organism>
<evidence type="ECO:0008006" key="3">
    <source>
        <dbReference type="Google" id="ProtNLM"/>
    </source>
</evidence>
<dbReference type="OrthoDB" id="834556at2"/>
<evidence type="ECO:0000313" key="2">
    <source>
        <dbReference type="Proteomes" id="UP000003111"/>
    </source>
</evidence>
<dbReference type="STRING" id="585531.HMPREF0063_10562"/>
<gene>
    <name evidence="1" type="ORF">HMPREF0063_10562</name>
</gene>
<sequence length="200" mass="22282">MDVTYPAEPWHLVGTNAVGVFLLPTGVAPPPHSPRTKPLRVFGRCIVGVAFFRYEEPSPLTYGEIMSTVLVRDGWRLRVSITHIWVDSPASMAGGRELWAIPKDLAPFEIDPERRWTSPEIASLDVDRVRRAPFAVPVAFTIGQDRDGELLVTPVSGRARLALHRGTWSFRTDGPLGFLAGRRPLVSLAMSPFRLRFGRN</sequence>
<keyword evidence="2" id="KW-1185">Reference proteome</keyword>
<protein>
    <recommendedName>
        <fullName evidence="3">Acetoacetate decarboxylase</fullName>
    </recommendedName>
</protein>
<accession>E2S9C2</accession>
<proteinExistence type="predicted"/>
<dbReference type="AlphaFoldDB" id="E2S9C2"/>
<name>E2S9C2_9ACTN</name>
<comment type="caution">
    <text evidence="1">The sequence shown here is derived from an EMBL/GenBank/DDBJ whole genome shotgun (WGS) entry which is preliminary data.</text>
</comment>
<evidence type="ECO:0000313" key="1">
    <source>
        <dbReference type="EMBL" id="EFQ83846.1"/>
    </source>
</evidence>
<dbReference type="GO" id="GO:0016829">
    <property type="term" value="F:lyase activity"/>
    <property type="evidence" value="ECO:0007669"/>
    <property type="project" value="InterPro"/>
</dbReference>
<dbReference type="eggNOG" id="COG4689">
    <property type="taxonomic scope" value="Bacteria"/>
</dbReference>
<dbReference type="HOGENOM" id="CLU_106229_0_0_11"/>
<dbReference type="Proteomes" id="UP000003111">
    <property type="component" value="Unassembled WGS sequence"/>
</dbReference>
<dbReference type="SUPFAM" id="SSF160104">
    <property type="entry name" value="Acetoacetate decarboxylase-like"/>
    <property type="match status" value="1"/>
</dbReference>
<dbReference type="InterPro" id="IPR010451">
    <property type="entry name" value="Acetoacetate_decarboxylase"/>
</dbReference>
<reference evidence="1" key="1">
    <citation type="submission" date="2010-08" db="EMBL/GenBank/DDBJ databases">
        <authorList>
            <person name="Muzny D."/>
            <person name="Qin X."/>
            <person name="Buhay C."/>
            <person name="Dugan-Rocha S."/>
            <person name="Ding Y."/>
            <person name="Chen G."/>
            <person name="Hawes A."/>
            <person name="Holder M."/>
            <person name="Jhangiani S."/>
            <person name="Johnson A."/>
            <person name="Khan Z."/>
            <person name="Li Z."/>
            <person name="Liu W."/>
            <person name="Liu X."/>
            <person name="Perez L."/>
            <person name="Shen H."/>
            <person name="Wang Q."/>
            <person name="Watt J."/>
            <person name="Xi L."/>
            <person name="Xin Y."/>
            <person name="Zhou J."/>
            <person name="Deng J."/>
            <person name="Jiang H."/>
            <person name="Liu Y."/>
            <person name="Qu J."/>
            <person name="Song X.-Z."/>
            <person name="Zhang L."/>
            <person name="Villasana D."/>
            <person name="Johnson A."/>
            <person name="Liu J."/>
            <person name="Liyanage D."/>
            <person name="Lorensuhewa L."/>
            <person name="Robinson T."/>
            <person name="Song A."/>
            <person name="Song B.-B."/>
            <person name="Dinh H."/>
            <person name="Thornton R."/>
            <person name="Coyle M."/>
            <person name="Francisco L."/>
            <person name="Jackson L."/>
            <person name="Javaid M."/>
            <person name="Korchina V."/>
            <person name="Kovar C."/>
            <person name="Mata R."/>
            <person name="Mathew T."/>
            <person name="Ngo R."/>
            <person name="Nguyen L."/>
            <person name="Nguyen N."/>
            <person name="Okwuonu G."/>
            <person name="Ongeri F."/>
            <person name="Pham C."/>
            <person name="Simmons D."/>
            <person name="Wilczek-Boney K."/>
            <person name="Hale W."/>
            <person name="Jakkamsetti A."/>
            <person name="Pham P."/>
            <person name="Ruth R."/>
            <person name="San Lucas F."/>
            <person name="Warren J."/>
            <person name="Zhang J."/>
            <person name="Zhao Z."/>
            <person name="Zhou C."/>
            <person name="Zhu D."/>
            <person name="Lee S."/>
            <person name="Bess C."/>
            <person name="Blankenburg K."/>
            <person name="Forbes L."/>
            <person name="Fu Q."/>
            <person name="Gubbala S."/>
            <person name="Hirani K."/>
            <person name="Jayaseelan J.C."/>
            <person name="Lara F."/>
            <person name="Munidasa M."/>
            <person name="Palculict T."/>
            <person name="Patil S."/>
            <person name="Pu L.-L."/>
            <person name="Saada N."/>
            <person name="Tang L."/>
            <person name="Weissenberger G."/>
            <person name="Zhu Y."/>
            <person name="Hemphill L."/>
            <person name="Shang Y."/>
            <person name="Youmans B."/>
            <person name="Ayvaz T."/>
            <person name="Ross M."/>
            <person name="Santibanez J."/>
            <person name="Aqrawi P."/>
            <person name="Gross S."/>
            <person name="Joshi V."/>
            <person name="Fowler G."/>
            <person name="Nazareth L."/>
            <person name="Reid J."/>
            <person name="Worley K."/>
            <person name="Petrosino J."/>
            <person name="Highlander S."/>
            <person name="Gibbs R."/>
        </authorList>
    </citation>
    <scope>NUCLEOTIDE SEQUENCE [LARGE SCALE GENOMIC DNA]</scope>
    <source>
        <strain evidence="1">DSM 15272</strain>
    </source>
</reference>
<dbReference type="InterPro" id="IPR023375">
    <property type="entry name" value="ADC_dom_sf"/>
</dbReference>
<dbReference type="EMBL" id="ACLF03000003">
    <property type="protein sequence ID" value="EFQ83846.1"/>
    <property type="molecule type" value="Genomic_DNA"/>
</dbReference>
<dbReference type="Gene3D" id="2.40.400.10">
    <property type="entry name" value="Acetoacetate decarboxylase-like"/>
    <property type="match status" value="1"/>
</dbReference>